<reference evidence="2 3" key="1">
    <citation type="submission" date="2022-03" db="EMBL/GenBank/DDBJ databases">
        <title>Hymenobactersp. isolated from the air.</title>
        <authorList>
            <person name="Won M."/>
            <person name="Kwon S.-W."/>
        </authorList>
    </citation>
    <scope>NUCLEOTIDE SEQUENCE [LARGE SCALE GENOMIC DNA]</scope>
    <source>
        <strain evidence="2 3">KACC 22596</strain>
    </source>
</reference>
<feature type="transmembrane region" description="Helical" evidence="1">
    <location>
        <begin position="237"/>
        <end position="259"/>
    </location>
</feature>
<feature type="transmembrane region" description="Helical" evidence="1">
    <location>
        <begin position="271"/>
        <end position="289"/>
    </location>
</feature>
<protein>
    <recommendedName>
        <fullName evidence="4">PH domain-containing protein</fullName>
    </recommendedName>
</protein>
<keyword evidence="3" id="KW-1185">Reference proteome</keyword>
<dbReference type="RefSeq" id="WP_243515661.1">
    <property type="nucleotide sequence ID" value="NZ_CP094534.1"/>
</dbReference>
<feature type="transmembrane region" description="Helical" evidence="1">
    <location>
        <begin position="19"/>
        <end position="38"/>
    </location>
</feature>
<sequence length="399" mass="44176">MDFDPNGHHVYRIERGWRVFFYVLVPPLLLLLVGMPVWEWQRHTGRLLAWLAYSAMPLGFAAFFLYGLAEIIKSRTVIANGVITQAGALSTTSLQLVEIRGFQVDRNYLRFIPTDKRKRPVKISLLTEHVGEIIAWANDYYPSLNRENKKTAAASPVQEALVPAPFAELSGSGRKLAEAQQTARLLNWCSWLTVPWLLFYPEPYTLAISAGLLLPLAAIAAQWLYPGMLRADEPDAAPAPSLGVSLSIPSIGLFVRMLLDAELVSTATIQTWAYPAGGGFALLLLAGGWKQLFGKNGNGGPIIIILIAAVLYGYSAPVAYNVAFDTGRPADYRPVLLRKYINDDELPGFSAVVEPWGPFSDSTTVHVSKAYYHRLRPGNRLRVRLMPGALGIPWFKVQE</sequence>
<evidence type="ECO:0000256" key="1">
    <source>
        <dbReference type="SAM" id="Phobius"/>
    </source>
</evidence>
<feature type="transmembrane region" description="Helical" evidence="1">
    <location>
        <begin position="50"/>
        <end position="69"/>
    </location>
</feature>
<keyword evidence="1" id="KW-0812">Transmembrane</keyword>
<evidence type="ECO:0008006" key="4">
    <source>
        <dbReference type="Google" id="ProtNLM"/>
    </source>
</evidence>
<organism evidence="2 3">
    <name type="scientific">Hymenobacter monticola</name>
    <dbReference type="NCBI Taxonomy" id="1705399"/>
    <lineage>
        <taxon>Bacteria</taxon>
        <taxon>Pseudomonadati</taxon>
        <taxon>Bacteroidota</taxon>
        <taxon>Cytophagia</taxon>
        <taxon>Cytophagales</taxon>
        <taxon>Hymenobacteraceae</taxon>
        <taxon>Hymenobacter</taxon>
    </lineage>
</organism>
<feature type="transmembrane region" description="Helical" evidence="1">
    <location>
        <begin position="301"/>
        <end position="323"/>
    </location>
</feature>
<dbReference type="Proteomes" id="UP000831390">
    <property type="component" value="Chromosome"/>
</dbReference>
<feature type="transmembrane region" description="Helical" evidence="1">
    <location>
        <begin position="204"/>
        <end position="225"/>
    </location>
</feature>
<gene>
    <name evidence="2" type="ORF">MTP16_02435</name>
</gene>
<accession>A0ABY4B5R8</accession>
<keyword evidence="1" id="KW-0472">Membrane</keyword>
<keyword evidence="1" id="KW-1133">Transmembrane helix</keyword>
<name>A0ABY4B5R8_9BACT</name>
<dbReference type="EMBL" id="CP094534">
    <property type="protein sequence ID" value="UOE34519.1"/>
    <property type="molecule type" value="Genomic_DNA"/>
</dbReference>
<evidence type="ECO:0000313" key="2">
    <source>
        <dbReference type="EMBL" id="UOE34519.1"/>
    </source>
</evidence>
<evidence type="ECO:0000313" key="3">
    <source>
        <dbReference type="Proteomes" id="UP000831390"/>
    </source>
</evidence>
<proteinExistence type="predicted"/>